<proteinExistence type="predicted"/>
<reference evidence="3" key="1">
    <citation type="submission" date="2016-05" db="EMBL/GenBank/DDBJ databases">
        <authorList>
            <person name="Naeem Raeece"/>
        </authorList>
    </citation>
    <scope>NUCLEOTIDE SEQUENCE [LARGE SCALE GENOMIC DNA]</scope>
</reference>
<dbReference type="EMBL" id="FLQW01000017">
    <property type="protein sequence ID" value="SBS81354.1"/>
    <property type="molecule type" value="Genomic_DNA"/>
</dbReference>
<name>A0A1A8VL92_PLAMA</name>
<dbReference type="VEuPathDB" id="PlasmoDB:PmUG01_01019800"/>
<evidence type="ECO:0000313" key="2">
    <source>
        <dbReference type="EMBL" id="SBS81354.1"/>
    </source>
</evidence>
<sequence length="1041" mass="121543">MNITIKESLEHVCDVLNYFGIEYITAELLRRGKSDKSVKRKNVIIRYCFLINDLCLLYCFEYKRKFKATYNQYMNKEILKAEETFIKNGKKGKIKVMPRHNKNRDIKWNYGSKEWDYNDDGVSCNDDGVSCNDDGDSCNDDGEGDNDDNDDEVYPFEELGEDVNYFDDFYIISPLVILVLEYFEYPRLYQLMKCNFQMTKELLLCIGFLIDSTKMFEHYDKRQLYYEKFFQNLCNSNDNANSNSRSGPSSGRKNVSTSSEKRADEKNIDEQGEYKFYHFINEAMLLLSNRPYDLEIFEYKYLYNFLQKLKKCTNGKDAENGEKGAIGAVGEGRKRYDINKGNYSEQSVNNYLSKKKKIKNKDTQREGKYNTNNDYTNCSERERNVKREYDEETRRREGKEEGERHEQEHQQHGYGNGSVTKKDDKILSLSEYAAYDYSTYQESFLDYYNSNANYDEENQVFYLDEDNNHIFINEITRNINKNCNKLIQLQNKMSVNINQLEHLDKNRLLLFQKFNQLINAYSEPHSVVVNLNDIYDLSGSKQTSFIFDKVLIDKQKKIDLMNNVLFTVTIDAEKGKEDLQNKPPSSNNLFREDCKKKTCMNSNMNINSNSSYGAGSLPQAEDHFHMPQEFMDNINYDLLSDKITINEFLILNDVPLYNKIVHIYKYGIHFFHYEQLRAVFWLWLQSIFPDNVSTDDSVKDMDLQNAPIDFNDIINNQFFVNTVAPTSGESRLEISVLSDLNHFEKNYRVLKEYLNDKGCTSGYNKISRSEKKDESTSNLNNATLYINNLHNEFEAFYNYKKKSKNLYDEMFVEFLEEKKKNMTIQSNVEKEDYTNLANIVNKHLVGVDKILKYYPILNFSKIVEGIKHQNFIRTVIDVNQIETNDWHRMYTYHKGEKRNVCNSGNSGNTGNSGNSGNTGNTGNSGNSGNTGNCSNNGNTGNNSNGYTKSGSSRCTENYIINLTSSSSYRMQEKPITYASTIFNYSDQFISNNDIYTFSDNIHKECMNYSEFLKGKQNKCAHNFYHALRKIEKYMNCITYNI</sequence>
<feature type="compositionally biased region" description="Low complexity" evidence="1">
    <location>
        <begin position="240"/>
        <end position="252"/>
    </location>
</feature>
<feature type="compositionally biased region" description="Polar residues" evidence="1">
    <location>
        <begin position="369"/>
        <end position="378"/>
    </location>
</feature>
<evidence type="ECO:0000313" key="3">
    <source>
        <dbReference type="Proteomes" id="UP000078597"/>
    </source>
</evidence>
<accession>A0A1A8VL92</accession>
<protein>
    <submittedName>
        <fullName evidence="2">Uncharacterized protein</fullName>
    </submittedName>
</protein>
<dbReference type="AlphaFoldDB" id="A0A1A8VL92"/>
<feature type="compositionally biased region" description="Basic and acidic residues" evidence="1">
    <location>
        <begin position="379"/>
        <end position="411"/>
    </location>
</feature>
<feature type="compositionally biased region" description="Low complexity" evidence="1">
    <location>
        <begin position="902"/>
        <end position="951"/>
    </location>
</feature>
<organism evidence="2 3">
    <name type="scientific">Plasmodium malariae</name>
    <dbReference type="NCBI Taxonomy" id="5858"/>
    <lineage>
        <taxon>Eukaryota</taxon>
        <taxon>Sar</taxon>
        <taxon>Alveolata</taxon>
        <taxon>Apicomplexa</taxon>
        <taxon>Aconoidasida</taxon>
        <taxon>Haemosporida</taxon>
        <taxon>Plasmodiidae</taxon>
        <taxon>Plasmodium</taxon>
        <taxon>Plasmodium (Plasmodium)</taxon>
    </lineage>
</organism>
<feature type="region of interest" description="Disordered" evidence="1">
    <location>
        <begin position="240"/>
        <end position="265"/>
    </location>
</feature>
<feature type="region of interest" description="Disordered" evidence="1">
    <location>
        <begin position="897"/>
        <end position="951"/>
    </location>
</feature>
<dbReference type="Proteomes" id="UP000078597">
    <property type="component" value="Unassembled WGS sequence"/>
</dbReference>
<gene>
    <name evidence="2" type="ORF">PMALA_000380</name>
</gene>
<evidence type="ECO:0000256" key="1">
    <source>
        <dbReference type="SAM" id="MobiDB-lite"/>
    </source>
</evidence>
<feature type="region of interest" description="Disordered" evidence="1">
    <location>
        <begin position="355"/>
        <end position="420"/>
    </location>
</feature>